<evidence type="ECO:0000256" key="1">
    <source>
        <dbReference type="ARBA" id="ARBA00010409"/>
    </source>
</evidence>
<name>A0AAD1VVD2_PELCU</name>
<keyword evidence="10" id="KW-1185">Reference proteome</keyword>
<evidence type="ECO:0000259" key="6">
    <source>
        <dbReference type="Pfam" id="PF10350"/>
    </source>
</evidence>
<dbReference type="GO" id="GO:0005829">
    <property type="term" value="C:cytosol"/>
    <property type="evidence" value="ECO:0007669"/>
    <property type="project" value="TreeGrafter"/>
</dbReference>
<dbReference type="Pfam" id="PF25151">
    <property type="entry name" value="TPR_Trm732_C"/>
    <property type="match status" value="1"/>
</dbReference>
<evidence type="ECO:0000259" key="8">
    <source>
        <dbReference type="Pfam" id="PF25151"/>
    </source>
</evidence>
<evidence type="ECO:0000256" key="4">
    <source>
        <dbReference type="ARBA" id="ARBA00035698"/>
    </source>
</evidence>
<feature type="compositionally biased region" description="Polar residues" evidence="5">
    <location>
        <begin position="32"/>
        <end position="44"/>
    </location>
</feature>
<dbReference type="InterPro" id="IPR016024">
    <property type="entry name" value="ARM-type_fold"/>
</dbReference>
<dbReference type="Pfam" id="PF10350">
    <property type="entry name" value="DUF2428"/>
    <property type="match status" value="1"/>
</dbReference>
<reference evidence="9" key="1">
    <citation type="submission" date="2022-03" db="EMBL/GenBank/DDBJ databases">
        <authorList>
            <person name="Alioto T."/>
            <person name="Alioto T."/>
            <person name="Gomez Garrido J."/>
        </authorList>
    </citation>
    <scope>NUCLEOTIDE SEQUENCE</scope>
</reference>
<dbReference type="InterPro" id="IPR056842">
    <property type="entry name" value="THADA-like_TPR_C"/>
</dbReference>
<feature type="region of interest" description="Disordered" evidence="5">
    <location>
        <begin position="32"/>
        <end position="76"/>
    </location>
</feature>
<feature type="domain" description="DUF2428" evidence="6">
    <location>
        <begin position="1021"/>
        <end position="1326"/>
    </location>
</feature>
<dbReference type="SUPFAM" id="SSF48371">
    <property type="entry name" value="ARM repeat"/>
    <property type="match status" value="2"/>
</dbReference>
<dbReference type="InterPro" id="IPR019442">
    <property type="entry name" value="THADA/TRM732_DUF2428"/>
</dbReference>
<evidence type="ECO:0000313" key="10">
    <source>
        <dbReference type="Proteomes" id="UP001295444"/>
    </source>
</evidence>
<organism evidence="9 10">
    <name type="scientific">Pelobates cultripes</name>
    <name type="common">Western spadefoot toad</name>
    <dbReference type="NCBI Taxonomy" id="61616"/>
    <lineage>
        <taxon>Eukaryota</taxon>
        <taxon>Metazoa</taxon>
        <taxon>Chordata</taxon>
        <taxon>Craniata</taxon>
        <taxon>Vertebrata</taxon>
        <taxon>Euteleostomi</taxon>
        <taxon>Amphibia</taxon>
        <taxon>Batrachia</taxon>
        <taxon>Anura</taxon>
        <taxon>Pelobatoidea</taxon>
        <taxon>Pelobatidae</taxon>
        <taxon>Pelobates</taxon>
    </lineage>
</organism>
<comment type="function">
    <text evidence="3">Together with methyltransferase FTSJ1, methylates the 2'-O-ribose of nucleotides at position 32 of the anticodon loop of substrate tRNAs.</text>
</comment>
<feature type="domain" description="tRNA (32-2'-O)-methyltransferase regulator THADA-like TPR repeats region" evidence="7">
    <location>
        <begin position="602"/>
        <end position="874"/>
    </location>
</feature>
<dbReference type="InterPro" id="IPR056843">
    <property type="entry name" value="THADA-like_TPR"/>
</dbReference>
<dbReference type="GO" id="GO:0030488">
    <property type="term" value="P:tRNA methylation"/>
    <property type="evidence" value="ECO:0007669"/>
    <property type="project" value="TreeGrafter"/>
</dbReference>
<dbReference type="InterPro" id="IPR051954">
    <property type="entry name" value="tRNA_methyltransferase_THADA"/>
</dbReference>
<evidence type="ECO:0000256" key="2">
    <source>
        <dbReference type="ARBA" id="ARBA00022694"/>
    </source>
</evidence>
<proteinExistence type="inferred from homology"/>
<evidence type="ECO:0000259" key="7">
    <source>
        <dbReference type="Pfam" id="PF25150"/>
    </source>
</evidence>
<feature type="domain" description="tRNA (32-2'-O)-methyltransferase regulator THADA-like C-terminal TPR repeats region" evidence="8">
    <location>
        <begin position="1328"/>
        <end position="1491"/>
    </location>
</feature>
<sequence>MPSMCSPRAWTNHTVCEYGQLTPPLIRRRVENQSNSPASYSSRTAFFGPAPSLPPHERRLPGRGSRRRCVSSQSASSVSPNTFKMVLKKKKEIKIDVLVLDDAKLQKLKCFMDGEEQSVPSLLFHCIQLQDGVQQIHAIKKIIPLLGDIRDSPVDNDMLRSCLHVIAEMYFSVASKNPLKKALTSSLNCLSDQCKIDAACAFNSRMKEDLETKDSESYRKVVDNLASCMENFSLGDSCVTGLTLEILQFLAKVLHTFQSQNKKVLGNGLAQTQLMHDLLTAVKVSMVLLQRVQESVQMDEHSPLWNTMCDLLARFASMIMDDDLLQNVQSTSGLAFILYLKIMFKDSEKLPQLVSDLILRSLDPALVPTWVLDSCGSLCEDLSDTAVLFLCQGSLAMLNWKDGSIGHSGEKLLHDLLTVLLSLSSCLKESSAAMFLSRILAMWTTTALEILKSCSASLGDSLNGNSVALGRILEYVYIHWEHPLDAVRHQTKLIFKNLLQIHRVALSISEDIVDPFLSELTHKLLDLEWHSKGKYTSLACLVECVGAEQILSVDPTIPAQILDVMGDQSFAPYASNLLEAMFANHRNQLMARTGKGCWIDQWHNTWITPLLLRLCEGDVNQTTYIIDYYLPKLLKGSLESLTYMIEILQSSAATNVGSGSNRGALGALMACLRTARAHGHIRFTENYVWNGKVSVTLIQQGLVHKHDQVRVDALGLLCESHWTTEVLSLDEMSLILFFLKYNLNCQSPSVRQQLCYLIRKLFCRVQESSQVLFKLEQSKAPRTSDGDGCLLNPSKTLQQYKEFMTSVTSCLFDSLFPGSSHPTRYSALTILGSVAEIFPVEGSCQSVFEFARSVSSNNVQALLECFSNTFEEVKRLAFELLRKLPPSVLDLQNKNLDILLQAALNLSTSTKHFDCVTASYLLNFLIYQEGLQATIDKWITDQEAPFSYPTQNLDCTSTFEKQSFSVVRLLMGSLENEISQARRSLLEAAASFPLYGRVHCVIGVLEQLSLKDLSMVEEWRQLISELISMSYKLSAIVSPVVHSSSPEGLMPMDTDTEAADQLHMIMSEIQPRDTNDYFNQPRILQKENDPLSKPLPEDGVPSDTLCAETKVKDGTTCNVSAQMVLVCCWRSLKEVSLLLGMLCQSLPLRNPPDSPIGLLIVEQIIEIGEYFKHHLLQSRHRGAFELAYVGFVKLTEMLIGCKEESLHRLPCQWLCNVLEEIKSSDPSSKLCATRRSAGIPFYIQALLASEPKNSKAGLLKMTMKELITLAMPVKSAEGDNSTIPQVHALNILRALFRDTRLGENVIPYVGDGTKAAILGFTSPVWAVRNSSTLLFSTLITRIFGVKRGKDERSKKNRMTGREFFSRFPTLYPFLLEHLEIVANTVDSQTGESKLHPSLFLLLLILSKLYPSPMDGTYSALSMGPFVPFIMRCGHSPVYRSREMAARALVPFVLMHDIPKTVMNLLKDLPDSSSQDVKQNRVHGTLLQVSHLIHSFFEAKHTANSDRIQQEACDLMMCLKAKLWLAKRQNLCLVTRASYVDIMTLFINYLGRTVSQDISGFIHDISAVIEDCGLGQDACHSAAVPGLVLYLQSVSQLILSVLELNVPNGRMTISGPSEATCVSFQSLVQRILESEFYEVRLLALSSVLKWSKYPLSEARESYLSTEVQKTLFEMVTKETNLECLCQVLKIHYELDVEKVLLFAKKHLQMEPKDFVRWILQLASTSSHGVEIQSSALKLASKLVVCLVAKSREAIQLELKDWITLLVQCSEDELHTELKTAAAEILINAAPCLLIGQRPILGLSDTLRLWKCLFQLLQSEDEDVRDTAADIIHVAQQSKLSETVSPFSAVTPPKALDLAFGVLCELIQRWDQVTAGIIFLMEWLLGEDDLSDLETMKLEEDELFEKGEANFWAEKLINIRLLSIHLHKLISESSALSPSDPELCHISRAVSERSERIKRFLKELPTTPEFLKMAEYNRLLIQRERTCKCFEILALLQTKMNKHMI</sequence>
<dbReference type="PANTHER" id="PTHR14387">
    <property type="entry name" value="THADA/DEATH RECEPTOR INTERACTING PROTEIN"/>
    <property type="match status" value="1"/>
</dbReference>
<protein>
    <recommendedName>
        <fullName evidence="4">tRNA (32-2'-O)-methyltransferase regulator THADA</fullName>
    </recommendedName>
</protein>
<dbReference type="Proteomes" id="UP001295444">
    <property type="component" value="Chromosome 02"/>
</dbReference>
<dbReference type="Pfam" id="PF25150">
    <property type="entry name" value="TPR_Trm732"/>
    <property type="match status" value="1"/>
</dbReference>
<comment type="similarity">
    <text evidence="1">Belongs to the THADA family.</text>
</comment>
<dbReference type="PANTHER" id="PTHR14387:SF7">
    <property type="entry name" value="THYROID ADENOMA-ASSOCIATED PROTEIN"/>
    <property type="match status" value="1"/>
</dbReference>
<gene>
    <name evidence="9" type="ORF">PECUL_23A000969</name>
</gene>
<evidence type="ECO:0000256" key="3">
    <source>
        <dbReference type="ARBA" id="ARBA00035625"/>
    </source>
</evidence>
<dbReference type="EMBL" id="OW240913">
    <property type="protein sequence ID" value="CAH2254774.1"/>
    <property type="molecule type" value="Genomic_DNA"/>
</dbReference>
<accession>A0AAD1VVD2</accession>
<keyword evidence="2" id="KW-0819">tRNA processing</keyword>
<evidence type="ECO:0000256" key="5">
    <source>
        <dbReference type="SAM" id="MobiDB-lite"/>
    </source>
</evidence>
<evidence type="ECO:0000313" key="9">
    <source>
        <dbReference type="EMBL" id="CAH2254774.1"/>
    </source>
</evidence>